<feature type="chain" id="PRO_5045210282" evidence="2">
    <location>
        <begin position="20"/>
        <end position="272"/>
    </location>
</feature>
<gene>
    <name evidence="4" type="ORF">LRP49_00270</name>
</gene>
<feature type="signal peptide" evidence="2">
    <location>
        <begin position="1"/>
        <end position="19"/>
    </location>
</feature>
<dbReference type="RefSeq" id="WP_274139401.1">
    <property type="nucleotide sequence ID" value="NZ_JAJUBB010000001.1"/>
</dbReference>
<dbReference type="InterPro" id="IPR024370">
    <property type="entry name" value="PBP_domain"/>
</dbReference>
<dbReference type="SUPFAM" id="SSF53850">
    <property type="entry name" value="Periplasmic binding protein-like II"/>
    <property type="match status" value="1"/>
</dbReference>
<reference evidence="4" key="1">
    <citation type="submission" date="2021-12" db="EMBL/GenBank/DDBJ databases">
        <title>Enterovibrio ZSDZ35 sp. nov. and Enterovibrio ZSDZ42 sp. nov., isolated from coastal seawater in Qingdao.</title>
        <authorList>
            <person name="Zhang P."/>
        </authorList>
    </citation>
    <scope>NUCLEOTIDE SEQUENCE</scope>
    <source>
        <strain evidence="4">ZSDZ35</strain>
    </source>
</reference>
<dbReference type="CDD" id="cd13653">
    <property type="entry name" value="PBP2_phosphate_like_1"/>
    <property type="match status" value="1"/>
</dbReference>
<dbReference type="Proteomes" id="UP001149821">
    <property type="component" value="Unassembled WGS sequence"/>
</dbReference>
<evidence type="ECO:0000259" key="3">
    <source>
        <dbReference type="Pfam" id="PF12849"/>
    </source>
</evidence>
<dbReference type="InterPro" id="IPR050811">
    <property type="entry name" value="Phosphate_ABC_transporter"/>
</dbReference>
<sequence>MLFRLFALAFSFIVPFANATSEERLTLSGSTSVTYLIDVLSEHYEKETGDTVEVQGTGSSAGILAVNKGISELGMSSRYLKSTELMPDLKTHVIAYDGLTLVVHPENPIVSLSSAQIADIYRGKITNWNQVGGEDRKIAVVSRELASGSRYSFETFMGLTRIYKGEQVSDISSSLLVVNANSMVKMLVSNNKHAVGYISAGSIEPSVKSISVDGVSYSLANMEDGSYKLSRPFLLLHKKGELSEITQDFLDYVLSEKSQKLAGDMGFIPAIR</sequence>
<dbReference type="EMBL" id="JAJUBB010000001">
    <property type="protein sequence ID" value="MDD1779614.1"/>
    <property type="molecule type" value="Genomic_DNA"/>
</dbReference>
<dbReference type="PANTHER" id="PTHR30570">
    <property type="entry name" value="PERIPLASMIC PHOSPHATE BINDING COMPONENT OF PHOSPHATE ABC TRANSPORTER"/>
    <property type="match status" value="1"/>
</dbReference>
<evidence type="ECO:0000256" key="2">
    <source>
        <dbReference type="SAM" id="SignalP"/>
    </source>
</evidence>
<name>A0ABT5QFI8_9GAMM</name>
<dbReference type="PANTHER" id="PTHR30570:SF1">
    <property type="entry name" value="PHOSPHATE-BINDING PROTEIN PSTS"/>
    <property type="match status" value="1"/>
</dbReference>
<protein>
    <submittedName>
        <fullName evidence="4">Phosphate ABC transporter substrate-binding protein</fullName>
    </submittedName>
</protein>
<keyword evidence="1 2" id="KW-0732">Signal</keyword>
<keyword evidence="5" id="KW-1185">Reference proteome</keyword>
<proteinExistence type="predicted"/>
<evidence type="ECO:0000313" key="4">
    <source>
        <dbReference type="EMBL" id="MDD1779614.1"/>
    </source>
</evidence>
<comment type="caution">
    <text evidence="4">The sequence shown here is derived from an EMBL/GenBank/DDBJ whole genome shotgun (WGS) entry which is preliminary data.</text>
</comment>
<evidence type="ECO:0000256" key="1">
    <source>
        <dbReference type="ARBA" id="ARBA00022729"/>
    </source>
</evidence>
<feature type="domain" description="PBP" evidence="3">
    <location>
        <begin position="19"/>
        <end position="256"/>
    </location>
</feature>
<dbReference type="Pfam" id="PF12849">
    <property type="entry name" value="PBP_like_2"/>
    <property type="match status" value="1"/>
</dbReference>
<evidence type="ECO:0000313" key="5">
    <source>
        <dbReference type="Proteomes" id="UP001149821"/>
    </source>
</evidence>
<dbReference type="Gene3D" id="3.40.190.10">
    <property type="entry name" value="Periplasmic binding protein-like II"/>
    <property type="match status" value="2"/>
</dbReference>
<organism evidence="4 5">
    <name type="scientific">Enterovibrio qingdaonensis</name>
    <dbReference type="NCBI Taxonomy" id="2899818"/>
    <lineage>
        <taxon>Bacteria</taxon>
        <taxon>Pseudomonadati</taxon>
        <taxon>Pseudomonadota</taxon>
        <taxon>Gammaproteobacteria</taxon>
        <taxon>Vibrionales</taxon>
        <taxon>Vibrionaceae</taxon>
        <taxon>Enterovibrio</taxon>
    </lineage>
</organism>
<accession>A0ABT5QFI8</accession>